<organism evidence="3 4">
    <name type="scientific">Apiospora marii</name>
    <dbReference type="NCBI Taxonomy" id="335849"/>
    <lineage>
        <taxon>Eukaryota</taxon>
        <taxon>Fungi</taxon>
        <taxon>Dikarya</taxon>
        <taxon>Ascomycota</taxon>
        <taxon>Pezizomycotina</taxon>
        <taxon>Sordariomycetes</taxon>
        <taxon>Xylariomycetidae</taxon>
        <taxon>Amphisphaeriales</taxon>
        <taxon>Apiosporaceae</taxon>
        <taxon>Apiospora</taxon>
    </lineage>
</organism>
<dbReference type="EMBL" id="JAQQWI010000021">
    <property type="protein sequence ID" value="KAK7998704.1"/>
    <property type="molecule type" value="Genomic_DNA"/>
</dbReference>
<evidence type="ECO:0000256" key="2">
    <source>
        <dbReference type="SAM" id="Phobius"/>
    </source>
</evidence>
<sequence length="315" mass="34563">MLWNKFRSVEDKIKRSRHKAACVGVLMICGIVLVMVVVGICYVVLDMKGQSPKPVDQTDVEPNGAEEKQTWVPADGLDDQTITLPLLTDDGTRQRRMTVYSTTTVFVLPPSTTPAPPTMTTPPEVSSTVDPSSTAVMTGNMYCPDPQRPKVLTLCNWVHTPVPGMIGADEVLGTRPAASSAGRQSATNPFVTMRLTLFDLWTYVMRSVTSTVPSYVTTMRQELATDFGTLHLCAATTSELWEKSLELQGSLDDALKLVRMQQALLSSQEGIIESQRLSLEQMAGLLAFVQDQTAATRHNTTTTSTQESPKHRKVM</sequence>
<keyword evidence="4" id="KW-1185">Reference proteome</keyword>
<evidence type="ECO:0000256" key="1">
    <source>
        <dbReference type="SAM" id="MobiDB-lite"/>
    </source>
</evidence>
<comment type="caution">
    <text evidence="3">The sequence shown here is derived from an EMBL/GenBank/DDBJ whole genome shotgun (WGS) entry which is preliminary data.</text>
</comment>
<feature type="region of interest" description="Disordered" evidence="1">
    <location>
        <begin position="296"/>
        <end position="315"/>
    </location>
</feature>
<feature type="transmembrane region" description="Helical" evidence="2">
    <location>
        <begin position="21"/>
        <end position="45"/>
    </location>
</feature>
<keyword evidence="2" id="KW-0812">Transmembrane</keyword>
<feature type="compositionally biased region" description="Pro residues" evidence="1">
    <location>
        <begin position="111"/>
        <end position="120"/>
    </location>
</feature>
<keyword evidence="2" id="KW-1133">Transmembrane helix</keyword>
<keyword evidence="2" id="KW-0472">Membrane</keyword>
<feature type="region of interest" description="Disordered" evidence="1">
    <location>
        <begin position="111"/>
        <end position="131"/>
    </location>
</feature>
<dbReference type="Proteomes" id="UP001396898">
    <property type="component" value="Unassembled WGS sequence"/>
</dbReference>
<feature type="compositionally biased region" description="Low complexity" evidence="1">
    <location>
        <begin position="296"/>
        <end position="305"/>
    </location>
</feature>
<evidence type="ECO:0000313" key="3">
    <source>
        <dbReference type="EMBL" id="KAK7998704.1"/>
    </source>
</evidence>
<accession>A0ABR1R570</accession>
<reference evidence="3 4" key="1">
    <citation type="submission" date="2023-01" db="EMBL/GenBank/DDBJ databases">
        <title>Analysis of 21 Apiospora genomes using comparative genomics revels a genus with tremendous synthesis potential of carbohydrate active enzymes and secondary metabolites.</title>
        <authorList>
            <person name="Sorensen T."/>
        </authorList>
    </citation>
    <scope>NUCLEOTIDE SEQUENCE [LARGE SCALE GENOMIC DNA]</scope>
    <source>
        <strain evidence="3 4">CBS 20057</strain>
    </source>
</reference>
<name>A0ABR1R570_9PEZI</name>
<proteinExistence type="predicted"/>
<evidence type="ECO:0000313" key="4">
    <source>
        <dbReference type="Proteomes" id="UP001396898"/>
    </source>
</evidence>
<protein>
    <submittedName>
        <fullName evidence="3">Uncharacterized protein</fullName>
    </submittedName>
</protein>
<gene>
    <name evidence="3" type="ORF">PG991_015183</name>
</gene>